<dbReference type="Proteomes" id="UP000490980">
    <property type="component" value="Unassembled WGS sequence"/>
</dbReference>
<accession>A0A7X5U8D9</accession>
<dbReference type="EMBL" id="JAARLZ010000002">
    <property type="protein sequence ID" value="NII05714.1"/>
    <property type="molecule type" value="Genomic_DNA"/>
</dbReference>
<proteinExistence type="predicted"/>
<organism evidence="1 2">
    <name type="scientific">Luteibacter anthropi</name>
    <dbReference type="NCBI Taxonomy" id="564369"/>
    <lineage>
        <taxon>Bacteria</taxon>
        <taxon>Pseudomonadati</taxon>
        <taxon>Pseudomonadota</taxon>
        <taxon>Gammaproteobacteria</taxon>
        <taxon>Lysobacterales</taxon>
        <taxon>Rhodanobacteraceae</taxon>
        <taxon>Luteibacter</taxon>
    </lineage>
</organism>
<evidence type="ECO:0000313" key="2">
    <source>
        <dbReference type="Proteomes" id="UP000490980"/>
    </source>
</evidence>
<comment type="caution">
    <text evidence="1">The sequence shown here is derived from an EMBL/GenBank/DDBJ whole genome shotgun (WGS) entry which is preliminary data.</text>
</comment>
<sequence length="90" mass="9240">MLSWQNHPVMDDGLSLVDAVRTGDHEEARFLSGRVLEQAEEAGLEAVASAVLALAPCVDGRGGTLAPTSLASLNLLAALLDIQYGPAAAA</sequence>
<dbReference type="AlphaFoldDB" id="A0A7X5U8D9"/>
<dbReference type="RefSeq" id="WP_166946802.1">
    <property type="nucleotide sequence ID" value="NZ_JAARLZ010000002.1"/>
</dbReference>
<keyword evidence="2" id="KW-1185">Reference proteome</keyword>
<gene>
    <name evidence="1" type="ORF">HBF25_04825</name>
</gene>
<name>A0A7X5U8D9_9GAMM</name>
<protein>
    <submittedName>
        <fullName evidence="1">Uncharacterized protein</fullName>
    </submittedName>
</protein>
<reference evidence="1 2" key="1">
    <citation type="submission" date="2020-03" db="EMBL/GenBank/DDBJ databases">
        <authorList>
            <person name="Lai Q."/>
        </authorList>
    </citation>
    <scope>NUCLEOTIDE SEQUENCE [LARGE SCALE GENOMIC DNA]</scope>
    <source>
        <strain evidence="1 2">CCUG 25036</strain>
    </source>
</reference>
<evidence type="ECO:0000313" key="1">
    <source>
        <dbReference type="EMBL" id="NII05714.1"/>
    </source>
</evidence>